<name>A0A7Y8H1B3_9BURK</name>
<accession>A0A7Y8H1B3</accession>
<protein>
    <submittedName>
        <fullName evidence="1">Phosphonate C-P lyase system protein PhnH</fullName>
    </submittedName>
</protein>
<keyword evidence="2" id="KW-1185">Reference proteome</keyword>
<reference evidence="1 2" key="1">
    <citation type="submission" date="2019-09" db="EMBL/GenBank/DDBJ databases">
        <title>Hydrogenophaga aromatica sp. nov., isolated from a para-xylene-degrading enrichment culture.</title>
        <authorList>
            <person name="Tancsics A."/>
            <person name="Banerjee S."/>
        </authorList>
    </citation>
    <scope>NUCLEOTIDE SEQUENCE [LARGE SCALE GENOMIC DNA]</scope>
    <source>
        <strain evidence="1 2">D2P1</strain>
    </source>
</reference>
<comment type="caution">
    <text evidence="1">The sequence shown here is derived from an EMBL/GenBank/DDBJ whole genome shotgun (WGS) entry which is preliminary data.</text>
</comment>
<sequence length="208" mass="22104">MSHDLSSVGAGFSHEAFGSQAVFRSALMALSHPGRCIPVEHDAELPRHGNAAAAVFLLAMLDADCGLWLSPSLRDSDAAMWLRFHTGCQLVEHAAQAQFVWVGAGDPLPALQSLRQGSDECPDQSATCVVDVGSLSADADAETQHWTLSGPGIREQATLGVTGLPADFAAQWENNHAGFPRGVDLFLATRDELVGLPRTTRIHTPVEA</sequence>
<dbReference type="EMBL" id="VYGV01000028">
    <property type="protein sequence ID" value="NWF48696.1"/>
    <property type="molecule type" value="Genomic_DNA"/>
</dbReference>
<organism evidence="1 2">
    <name type="scientific">Hydrogenophaga aromaticivorans</name>
    <dbReference type="NCBI Taxonomy" id="2610898"/>
    <lineage>
        <taxon>Bacteria</taxon>
        <taxon>Pseudomonadati</taxon>
        <taxon>Pseudomonadota</taxon>
        <taxon>Betaproteobacteria</taxon>
        <taxon>Burkholderiales</taxon>
        <taxon>Comamonadaceae</taxon>
        <taxon>Hydrogenophaga</taxon>
    </lineage>
</organism>
<dbReference type="InterPro" id="IPR008772">
    <property type="entry name" value="Phosphonate_metab_PhnH"/>
</dbReference>
<dbReference type="InterPro" id="IPR038058">
    <property type="entry name" value="PhnH-like_sp"/>
</dbReference>
<dbReference type="SUPFAM" id="SSF159709">
    <property type="entry name" value="PhnH-like"/>
    <property type="match status" value="1"/>
</dbReference>
<dbReference type="Pfam" id="PF05845">
    <property type="entry name" value="PhnH"/>
    <property type="match status" value="1"/>
</dbReference>
<dbReference type="GO" id="GO:0019634">
    <property type="term" value="P:organic phosphonate metabolic process"/>
    <property type="evidence" value="ECO:0007669"/>
    <property type="project" value="InterPro"/>
</dbReference>
<dbReference type="GO" id="GO:0016829">
    <property type="term" value="F:lyase activity"/>
    <property type="evidence" value="ECO:0007669"/>
    <property type="project" value="UniProtKB-KW"/>
</dbReference>
<dbReference type="PIRSF" id="PIRSF020680">
    <property type="entry name" value="PhnH"/>
    <property type="match status" value="1"/>
</dbReference>
<evidence type="ECO:0000313" key="2">
    <source>
        <dbReference type="Proteomes" id="UP000545507"/>
    </source>
</evidence>
<dbReference type="NCBIfam" id="TIGR03292">
    <property type="entry name" value="PhnH_redo"/>
    <property type="match status" value="1"/>
</dbReference>
<dbReference type="Proteomes" id="UP000545507">
    <property type="component" value="Unassembled WGS sequence"/>
</dbReference>
<gene>
    <name evidence="1" type="primary">phnH</name>
    <name evidence="1" type="ORF">F3K02_26050</name>
</gene>
<keyword evidence="1" id="KW-0456">Lyase</keyword>
<proteinExistence type="predicted"/>
<dbReference type="Gene3D" id="3.40.50.11310">
    <property type="entry name" value="Bacterial phosphonate metabolism protein PhnH"/>
    <property type="match status" value="1"/>
</dbReference>
<evidence type="ECO:0000313" key="1">
    <source>
        <dbReference type="EMBL" id="NWF48696.1"/>
    </source>
</evidence>
<dbReference type="AlphaFoldDB" id="A0A7Y8H1B3"/>
<dbReference type="RefSeq" id="WP_425485646.1">
    <property type="nucleotide sequence ID" value="NZ_VYGV01000028.1"/>
</dbReference>